<evidence type="ECO:0000313" key="3">
    <source>
        <dbReference type="WBParaSite" id="PDA_v2.g7016.t1"/>
    </source>
</evidence>
<dbReference type="WBParaSite" id="PDA_v2.g7016.t1">
    <property type="protein sequence ID" value="PDA_v2.g7016.t1"/>
    <property type="gene ID" value="PDA_v2.g7016"/>
</dbReference>
<dbReference type="Proteomes" id="UP000887578">
    <property type="component" value="Unplaced"/>
</dbReference>
<feature type="compositionally biased region" description="Acidic residues" evidence="1">
    <location>
        <begin position="1"/>
        <end position="10"/>
    </location>
</feature>
<proteinExistence type="predicted"/>
<keyword evidence="2" id="KW-1185">Reference proteome</keyword>
<protein>
    <submittedName>
        <fullName evidence="3">Uncharacterized protein</fullName>
    </submittedName>
</protein>
<evidence type="ECO:0000256" key="1">
    <source>
        <dbReference type="SAM" id="MobiDB-lite"/>
    </source>
</evidence>
<dbReference type="AlphaFoldDB" id="A0A914QTY7"/>
<reference evidence="3" key="1">
    <citation type="submission" date="2022-11" db="UniProtKB">
        <authorList>
            <consortium name="WormBaseParasite"/>
        </authorList>
    </citation>
    <scope>IDENTIFICATION</scope>
</reference>
<organism evidence="2 3">
    <name type="scientific">Panagrolaimus davidi</name>
    <dbReference type="NCBI Taxonomy" id="227884"/>
    <lineage>
        <taxon>Eukaryota</taxon>
        <taxon>Metazoa</taxon>
        <taxon>Ecdysozoa</taxon>
        <taxon>Nematoda</taxon>
        <taxon>Chromadorea</taxon>
        <taxon>Rhabditida</taxon>
        <taxon>Tylenchina</taxon>
        <taxon>Panagrolaimomorpha</taxon>
        <taxon>Panagrolaimoidea</taxon>
        <taxon>Panagrolaimidae</taxon>
        <taxon>Panagrolaimus</taxon>
    </lineage>
</organism>
<name>A0A914QTY7_9BILA</name>
<sequence>MSDNNEEVMSFDESQPLGDLTEDAESSVLHDVASIDTTMATLSSTEPPATPRKVEKFTPARKIEIKKLIDEKKCELKECKTTSVLLRAGARQRRAAWRMARLSKISGAWRGAI</sequence>
<evidence type="ECO:0000313" key="2">
    <source>
        <dbReference type="Proteomes" id="UP000887578"/>
    </source>
</evidence>
<feature type="region of interest" description="Disordered" evidence="1">
    <location>
        <begin position="1"/>
        <end position="23"/>
    </location>
</feature>
<accession>A0A914QTY7</accession>